<proteinExistence type="predicted"/>
<dbReference type="AlphaFoldDB" id="A0A286I9G1"/>
<dbReference type="EMBL" id="OCPC01000002">
    <property type="protein sequence ID" value="SOE16758.1"/>
    <property type="molecule type" value="Genomic_DNA"/>
</dbReference>
<evidence type="ECO:0000313" key="3">
    <source>
        <dbReference type="Proteomes" id="UP000219465"/>
    </source>
</evidence>
<organism evidence="2 3">
    <name type="scientific">Hoeflea halophila</name>
    <dbReference type="NCBI Taxonomy" id="714899"/>
    <lineage>
        <taxon>Bacteria</taxon>
        <taxon>Pseudomonadati</taxon>
        <taxon>Pseudomonadota</taxon>
        <taxon>Alphaproteobacteria</taxon>
        <taxon>Hyphomicrobiales</taxon>
        <taxon>Rhizobiaceae</taxon>
        <taxon>Hoeflea</taxon>
    </lineage>
</organism>
<keyword evidence="3" id="KW-1185">Reference proteome</keyword>
<dbReference type="Proteomes" id="UP000219465">
    <property type="component" value="Unassembled WGS sequence"/>
</dbReference>
<protein>
    <submittedName>
        <fullName evidence="2">Uncharacterized protein</fullName>
    </submittedName>
</protein>
<feature type="region of interest" description="Disordered" evidence="1">
    <location>
        <begin position="45"/>
        <end position="124"/>
    </location>
</feature>
<name>A0A286I9G1_9HYPH</name>
<accession>A0A286I9G1</accession>
<sequence length="124" mass="13876">MQRTGTRETSRTRRIGIKSYAYSTHDNGLKMITCREQPYPDDMALYTPGRTGRTVAPTGDATKELRMKERPDDANRSSGEPELRDASRAFAAALAREASRLRSPARRRGSRIGRDDWPPTVGPP</sequence>
<feature type="compositionally biased region" description="Basic and acidic residues" evidence="1">
    <location>
        <begin position="61"/>
        <end position="87"/>
    </location>
</feature>
<evidence type="ECO:0000313" key="2">
    <source>
        <dbReference type="EMBL" id="SOE16758.1"/>
    </source>
</evidence>
<evidence type="ECO:0000256" key="1">
    <source>
        <dbReference type="SAM" id="MobiDB-lite"/>
    </source>
</evidence>
<dbReference type="RefSeq" id="WP_097106838.1">
    <property type="nucleotide sequence ID" value="NZ_OCPC01000002.1"/>
</dbReference>
<gene>
    <name evidence="2" type="ORF">SAMN05877838_1638</name>
</gene>
<reference evidence="3" key="1">
    <citation type="submission" date="2017-08" db="EMBL/GenBank/DDBJ databases">
        <authorList>
            <person name="Varghese N."/>
            <person name="Submissions S."/>
        </authorList>
    </citation>
    <scope>NUCLEOTIDE SEQUENCE [LARGE SCALE GENOMIC DNA]</scope>
    <source>
        <strain evidence="3">KCTC 23107</strain>
    </source>
</reference>